<reference evidence="1 2" key="1">
    <citation type="journal article" date="2016" name="Virology">
        <title>The genome of AR9, a giant transducing Bacillus phage encoding two multisubunit RNA polymerases.</title>
        <authorList>
            <person name="Lavysh D."/>
            <person name="Sokolova M."/>
            <person name="Minakhin L."/>
            <person name="Yakunina M."/>
            <person name="Artamonova T."/>
            <person name="Kozyavkin S."/>
            <person name="Makarova K.S."/>
            <person name="Koonin E.V."/>
            <person name="Severinov K."/>
        </authorList>
    </citation>
    <scope>NUCLEOTIDE SEQUENCE [LARGE SCALE GENOMIC DNA]</scope>
</reference>
<protein>
    <submittedName>
        <fullName evidence="1">Uncharacterized protein</fullName>
    </submittedName>
</protein>
<sequence>MDNDIMKVYYEENKEELLECAKESLLTANEAEKSLKERENNEFYCPNENEFDKVSKEEFNSYLMNKDYRMRPVSIDRELYIDNNKNTVIAVRFLSMYDNPERYIVLR</sequence>
<dbReference type="Proteomes" id="UP000202618">
    <property type="component" value="Segment"/>
</dbReference>
<dbReference type="KEGG" id="vg:29058737"/>
<dbReference type="RefSeq" id="YP_009282923.1">
    <property type="nucleotide sequence ID" value="NC_031039.1"/>
</dbReference>
<evidence type="ECO:0000313" key="2">
    <source>
        <dbReference type="Proteomes" id="UP000202618"/>
    </source>
</evidence>
<dbReference type="EMBL" id="KU878088">
    <property type="protein sequence ID" value="AMS01103.1"/>
    <property type="molecule type" value="Genomic_DNA"/>
</dbReference>
<accession>A0A172JHR9</accession>
<organism evidence="1 2">
    <name type="scientific">Bacillus phage AR9</name>
    <dbReference type="NCBI Taxonomy" id="1815509"/>
    <lineage>
        <taxon>Viruses</taxon>
        <taxon>Duplodnaviria</taxon>
        <taxon>Heunggongvirae</taxon>
        <taxon>Uroviricota</taxon>
        <taxon>Caudoviricetes</taxon>
        <taxon>Takahashivirus</taxon>
        <taxon>Bacillus phage PBS1</taxon>
    </lineage>
</organism>
<name>A0A172JHR9_BPPB1</name>
<dbReference type="GeneID" id="29058737"/>
<gene>
    <name evidence="1" type="ORF">AR9_g018</name>
</gene>
<evidence type="ECO:0000313" key="1">
    <source>
        <dbReference type="EMBL" id="AMS01103.1"/>
    </source>
</evidence>
<proteinExistence type="predicted"/>